<dbReference type="Gene3D" id="1.20.1600.10">
    <property type="entry name" value="Outer membrane efflux proteins (OEP)"/>
    <property type="match status" value="2"/>
</dbReference>
<keyword evidence="4" id="KW-1185">Reference proteome</keyword>
<keyword evidence="2" id="KW-0472">Membrane</keyword>
<feature type="region of interest" description="Disordered" evidence="1">
    <location>
        <begin position="892"/>
        <end position="927"/>
    </location>
</feature>
<dbReference type="GO" id="GO:0015562">
    <property type="term" value="F:efflux transmembrane transporter activity"/>
    <property type="evidence" value="ECO:0007669"/>
    <property type="project" value="InterPro"/>
</dbReference>
<protein>
    <submittedName>
        <fullName evidence="3">Outer membrane efflux protein</fullName>
    </submittedName>
</protein>
<dbReference type="PANTHER" id="PTHR30203:SF33">
    <property type="entry name" value="BLR4455 PROTEIN"/>
    <property type="match status" value="1"/>
</dbReference>
<keyword evidence="2" id="KW-1133">Transmembrane helix</keyword>
<reference evidence="3 4" key="1">
    <citation type="submission" date="2019-02" db="EMBL/GenBank/DDBJ databases">
        <title>Deep-cultivation of Planctomycetes and their phenomic and genomic characterization uncovers novel biology.</title>
        <authorList>
            <person name="Wiegand S."/>
            <person name="Jogler M."/>
            <person name="Boedeker C."/>
            <person name="Pinto D."/>
            <person name="Vollmers J."/>
            <person name="Rivas-Marin E."/>
            <person name="Kohn T."/>
            <person name="Peeters S.H."/>
            <person name="Heuer A."/>
            <person name="Rast P."/>
            <person name="Oberbeckmann S."/>
            <person name="Bunk B."/>
            <person name="Jeske O."/>
            <person name="Meyerdierks A."/>
            <person name="Storesund J.E."/>
            <person name="Kallscheuer N."/>
            <person name="Luecker S."/>
            <person name="Lage O.M."/>
            <person name="Pohl T."/>
            <person name="Merkel B.J."/>
            <person name="Hornburger P."/>
            <person name="Mueller R.-W."/>
            <person name="Bruemmer F."/>
            <person name="Labrenz M."/>
            <person name="Spormann A.M."/>
            <person name="Op Den Camp H."/>
            <person name="Overmann J."/>
            <person name="Amann R."/>
            <person name="Jetten M.S.M."/>
            <person name="Mascher T."/>
            <person name="Medema M.H."/>
            <person name="Devos D.P."/>
            <person name="Kaster A.-K."/>
            <person name="Ovreas L."/>
            <person name="Rohde M."/>
            <person name="Galperin M.Y."/>
            <person name="Jogler C."/>
        </authorList>
    </citation>
    <scope>NUCLEOTIDE SEQUENCE [LARGE SCALE GENOMIC DNA]</scope>
    <source>
        <strain evidence="3 4">Pan54</strain>
    </source>
</reference>
<accession>A0A5C5XEA7</accession>
<proteinExistence type="predicted"/>
<dbReference type="InterPro" id="IPR010131">
    <property type="entry name" value="MdtP/NodT-like"/>
</dbReference>
<dbReference type="EMBL" id="SJPG01000001">
    <property type="protein sequence ID" value="TWT61446.1"/>
    <property type="molecule type" value="Genomic_DNA"/>
</dbReference>
<dbReference type="Proteomes" id="UP000316095">
    <property type="component" value="Unassembled WGS sequence"/>
</dbReference>
<dbReference type="SUPFAM" id="SSF56954">
    <property type="entry name" value="Outer membrane efflux proteins (OEP)"/>
    <property type="match status" value="2"/>
</dbReference>
<organism evidence="3 4">
    <name type="scientific">Rubinisphaera italica</name>
    <dbReference type="NCBI Taxonomy" id="2527969"/>
    <lineage>
        <taxon>Bacteria</taxon>
        <taxon>Pseudomonadati</taxon>
        <taxon>Planctomycetota</taxon>
        <taxon>Planctomycetia</taxon>
        <taxon>Planctomycetales</taxon>
        <taxon>Planctomycetaceae</taxon>
        <taxon>Rubinisphaera</taxon>
    </lineage>
</organism>
<dbReference type="OrthoDB" id="235971at2"/>
<gene>
    <name evidence="3" type="ORF">Pan54_21820</name>
</gene>
<dbReference type="AlphaFoldDB" id="A0A5C5XEA7"/>
<dbReference type="RefSeq" id="WP_146503436.1">
    <property type="nucleotide sequence ID" value="NZ_SJPG01000001.1"/>
</dbReference>
<feature type="transmembrane region" description="Helical" evidence="2">
    <location>
        <begin position="21"/>
        <end position="39"/>
    </location>
</feature>
<sequence>MDQTLITESRKTQRFFRGESVFIAITLILTFSGCSQQFWRKQADKDTYRILDEKESDPRWDNPRKILTPDPRSRFFDPYPPDHEAMPPDDPAAAADMQRPDGIPGYKGWHKYGRALSVENPIWLANFEFTPEMVDEATGEYICPLPKIENLTILDAVELSYLNGREYQFQLEQTYLAALALTLERFRFQVRYLGIGGGEPGSGLTYENVPGVQDSLRNNSRFGVSQLLPTGGQWAMELANNTLWIFSGPNAGTNSASILSYRLVQPLLLNAGRKIALEGLTQAERDVLYSVRDLARFRKSLFVDTVGGGYLGLLTQMQSIRNQEYNISQLERQVIELRVNAGAPPGNLGAELETLPVELVIPDSLADKVRFDEIQKELVWSGAMSAEQAQELTSLSDDELFLKTARELVQYLRSEVTPFDVIQIESRLASSRINLLTSRQRYQESLDSYKIQLGLPPDFEMTIDDSGLEQFELIAPLFERLLGEIEASIAIIGLLDNQAPDLEQTKLALTELERLYKILIEEGIPLVNIDAEKVQQNKPERLANIKDEETRDRILSTMVRDAEQLVNLKGEISALSRSFDRIRKYLEQGESDQDSLVKAIEETLDLREDLLVKAQGMQVIQVGLRSELIDINRYEFNLNDSIGLALENRLDLMNQRGSVMDARRTVDVIANRLKSAVDVVVEGDIRTEPGTSRPFDFSGQSSSHRVGVQFTAPLDQVAERNQYRAAQVNYQRARRDYMEFEDNVKLQIRTSWRDLQVLEQNLETARQSLRINVLQYDQAVEESNAPGGNTNSGVRGRNLIDALNNILDSQNRLVLIWANYERSRLAIYRDMGIMEIDEQGMWIDPFYQRLYDSQDAGIDSGIGIEPNQFCPPLTPAGEIDLTLLPLSETKLTGPNDYGNDSSGKNESGSDVGFEHADVPGIPPASQEERPFVADPLRWSPGAGFGDDVRDGGVSDLRGPDFFRELGGISQSDSGRKVPLVPASEQHGRFVVPE</sequence>
<keyword evidence="2" id="KW-0812">Transmembrane</keyword>
<feature type="region of interest" description="Disordered" evidence="1">
    <location>
        <begin position="964"/>
        <end position="993"/>
    </location>
</feature>
<dbReference type="PANTHER" id="PTHR30203">
    <property type="entry name" value="OUTER MEMBRANE CATION EFFLUX PROTEIN"/>
    <property type="match status" value="1"/>
</dbReference>
<evidence type="ECO:0000313" key="3">
    <source>
        <dbReference type="EMBL" id="TWT61446.1"/>
    </source>
</evidence>
<feature type="compositionally biased region" description="Polar residues" evidence="1">
    <location>
        <begin position="898"/>
        <end position="908"/>
    </location>
</feature>
<evidence type="ECO:0000256" key="2">
    <source>
        <dbReference type="SAM" id="Phobius"/>
    </source>
</evidence>
<evidence type="ECO:0000313" key="4">
    <source>
        <dbReference type="Proteomes" id="UP000316095"/>
    </source>
</evidence>
<evidence type="ECO:0000256" key="1">
    <source>
        <dbReference type="SAM" id="MobiDB-lite"/>
    </source>
</evidence>
<name>A0A5C5XEA7_9PLAN</name>
<comment type="caution">
    <text evidence="3">The sequence shown here is derived from an EMBL/GenBank/DDBJ whole genome shotgun (WGS) entry which is preliminary data.</text>
</comment>